<evidence type="ECO:0000313" key="5">
    <source>
        <dbReference type="Proteomes" id="UP000517916"/>
    </source>
</evidence>
<keyword evidence="2" id="KW-0012">Acyltransferase</keyword>
<dbReference type="RefSeq" id="WP_182838274.1">
    <property type="nucleotide sequence ID" value="NZ_BAAABQ010000057.1"/>
</dbReference>
<evidence type="ECO:0000259" key="3">
    <source>
        <dbReference type="PROSITE" id="PS51186"/>
    </source>
</evidence>
<organism evidence="4 5">
    <name type="scientific">Kutzneria viridogrisea</name>
    <dbReference type="NCBI Taxonomy" id="47990"/>
    <lineage>
        <taxon>Bacteria</taxon>
        <taxon>Bacillati</taxon>
        <taxon>Actinomycetota</taxon>
        <taxon>Actinomycetes</taxon>
        <taxon>Pseudonocardiales</taxon>
        <taxon>Pseudonocardiaceae</taxon>
        <taxon>Kutzneria</taxon>
    </lineage>
</organism>
<sequence>MSWAVRPAVADDADELVRLREHMFAAMGVDLADTSWRQPCVDHFARELGGADFVCLVIDVPEGQGLACAALAQLRRGVPRPGNPTGVSAHISNVCTDPQWRRHGMARAVMVALLAELDAREVPALDLHATEDGRGLYESLGFGPRGGGVELSRSVGALVAPSPRDGAVHPVQPDSR</sequence>
<accession>A0ABR6BK73</accession>
<proteinExistence type="predicted"/>
<dbReference type="InterPro" id="IPR016181">
    <property type="entry name" value="Acyl_CoA_acyltransferase"/>
</dbReference>
<dbReference type="Gene3D" id="3.40.630.30">
    <property type="match status" value="1"/>
</dbReference>
<dbReference type="InterPro" id="IPR000182">
    <property type="entry name" value="GNAT_dom"/>
</dbReference>
<dbReference type="CDD" id="cd04301">
    <property type="entry name" value="NAT_SF"/>
    <property type="match status" value="1"/>
</dbReference>
<gene>
    <name evidence="4" type="ORF">BC739_004504</name>
</gene>
<keyword evidence="1" id="KW-0808">Transferase</keyword>
<dbReference type="InterPro" id="IPR050832">
    <property type="entry name" value="Bact_Acetyltransf"/>
</dbReference>
<dbReference type="PROSITE" id="PS51186">
    <property type="entry name" value="GNAT"/>
    <property type="match status" value="1"/>
</dbReference>
<evidence type="ECO:0000256" key="1">
    <source>
        <dbReference type="ARBA" id="ARBA00022679"/>
    </source>
</evidence>
<evidence type="ECO:0000256" key="2">
    <source>
        <dbReference type="ARBA" id="ARBA00023315"/>
    </source>
</evidence>
<dbReference type="SUPFAM" id="SSF55729">
    <property type="entry name" value="Acyl-CoA N-acyltransferases (Nat)"/>
    <property type="match status" value="1"/>
</dbReference>
<evidence type="ECO:0000313" key="4">
    <source>
        <dbReference type="EMBL" id="MBA8927298.1"/>
    </source>
</evidence>
<feature type="domain" description="N-acetyltransferase" evidence="3">
    <location>
        <begin position="3"/>
        <end position="165"/>
    </location>
</feature>
<dbReference type="Proteomes" id="UP000517916">
    <property type="component" value="Unassembled WGS sequence"/>
</dbReference>
<protein>
    <submittedName>
        <fullName evidence="4">Ribosomal protein S18 acetylase RimI-like enzyme</fullName>
    </submittedName>
</protein>
<dbReference type="Pfam" id="PF13673">
    <property type="entry name" value="Acetyltransf_10"/>
    <property type="match status" value="1"/>
</dbReference>
<comment type="caution">
    <text evidence="4">The sequence shown here is derived from an EMBL/GenBank/DDBJ whole genome shotgun (WGS) entry which is preliminary data.</text>
</comment>
<reference evidence="4 5" key="1">
    <citation type="submission" date="2020-08" db="EMBL/GenBank/DDBJ databases">
        <title>Genomic Encyclopedia of Archaeal and Bacterial Type Strains, Phase II (KMG-II): from individual species to whole genera.</title>
        <authorList>
            <person name="Goeker M."/>
        </authorList>
    </citation>
    <scope>NUCLEOTIDE SEQUENCE [LARGE SCALE GENOMIC DNA]</scope>
    <source>
        <strain evidence="4 5">DSM 43850</strain>
    </source>
</reference>
<dbReference type="EMBL" id="JACJID010000003">
    <property type="protein sequence ID" value="MBA8927298.1"/>
    <property type="molecule type" value="Genomic_DNA"/>
</dbReference>
<name>A0ABR6BK73_9PSEU</name>
<dbReference type="PANTHER" id="PTHR43877">
    <property type="entry name" value="AMINOALKYLPHOSPHONATE N-ACETYLTRANSFERASE-RELATED-RELATED"/>
    <property type="match status" value="1"/>
</dbReference>
<keyword evidence="5" id="KW-1185">Reference proteome</keyword>